<accession>A0ACB0KS78</accession>
<name>A0ACB0KS78_TRIPR</name>
<keyword evidence="2" id="KW-1185">Reference proteome</keyword>
<organism evidence="1 2">
    <name type="scientific">Trifolium pratense</name>
    <name type="common">Red clover</name>
    <dbReference type="NCBI Taxonomy" id="57577"/>
    <lineage>
        <taxon>Eukaryota</taxon>
        <taxon>Viridiplantae</taxon>
        <taxon>Streptophyta</taxon>
        <taxon>Embryophyta</taxon>
        <taxon>Tracheophyta</taxon>
        <taxon>Spermatophyta</taxon>
        <taxon>Magnoliopsida</taxon>
        <taxon>eudicotyledons</taxon>
        <taxon>Gunneridae</taxon>
        <taxon>Pentapetalae</taxon>
        <taxon>rosids</taxon>
        <taxon>fabids</taxon>
        <taxon>Fabales</taxon>
        <taxon>Fabaceae</taxon>
        <taxon>Papilionoideae</taxon>
        <taxon>50 kb inversion clade</taxon>
        <taxon>NPAAA clade</taxon>
        <taxon>Hologalegina</taxon>
        <taxon>IRL clade</taxon>
        <taxon>Trifolieae</taxon>
        <taxon>Trifolium</taxon>
    </lineage>
</organism>
<dbReference type="EMBL" id="CASHSV030000311">
    <property type="protein sequence ID" value="CAJ2659996.1"/>
    <property type="molecule type" value="Genomic_DNA"/>
</dbReference>
<dbReference type="Proteomes" id="UP001177021">
    <property type="component" value="Unassembled WGS sequence"/>
</dbReference>
<gene>
    <name evidence="1" type="ORF">MILVUS5_LOCUS26042</name>
</gene>
<reference evidence="1" key="1">
    <citation type="submission" date="2023-10" db="EMBL/GenBank/DDBJ databases">
        <authorList>
            <person name="Rodriguez Cubillos JULIANA M."/>
            <person name="De Vega J."/>
        </authorList>
    </citation>
    <scope>NUCLEOTIDE SEQUENCE</scope>
</reference>
<evidence type="ECO:0000313" key="1">
    <source>
        <dbReference type="EMBL" id="CAJ2659996.1"/>
    </source>
</evidence>
<protein>
    <submittedName>
        <fullName evidence="1">Uncharacterized protein</fullName>
    </submittedName>
</protein>
<sequence length="117" mass="13505">MWPFVEEMIAKSDDKTLVVTNIPREIWEETDFLKLFEPFGEVTSAKLAPEKGNLRAKCGFVTFVNKEDAHKAIDELNNSAPRGFNQRVLGVNWAPTPKKSTWIERKDFKETATMFHF</sequence>
<comment type="caution">
    <text evidence="1">The sequence shown here is derived from an EMBL/GenBank/DDBJ whole genome shotgun (WGS) entry which is preliminary data.</text>
</comment>
<evidence type="ECO:0000313" key="2">
    <source>
        <dbReference type="Proteomes" id="UP001177021"/>
    </source>
</evidence>
<proteinExistence type="predicted"/>